<dbReference type="PROSITE" id="PS50405">
    <property type="entry name" value="GST_CTER"/>
    <property type="match status" value="1"/>
</dbReference>
<comment type="caution">
    <text evidence="2">The sequence shown here is derived from an EMBL/GenBank/DDBJ whole genome shotgun (WGS) entry which is preliminary data.</text>
</comment>
<dbReference type="Pfam" id="PF14497">
    <property type="entry name" value="GST_C_3"/>
    <property type="match status" value="1"/>
</dbReference>
<dbReference type="InterPro" id="IPR036282">
    <property type="entry name" value="Glutathione-S-Trfase_C_sf"/>
</dbReference>
<dbReference type="Gene3D" id="1.20.1050.10">
    <property type="match status" value="1"/>
</dbReference>
<sequence>MSWVDAFVAAYMDVLEAYFPEILESYPKCKEIEKRVKNIPLIAQWIEKRPGWHVFENPLGF</sequence>
<evidence type="ECO:0000313" key="2">
    <source>
        <dbReference type="EMBL" id="KAK7069492.1"/>
    </source>
</evidence>
<reference evidence="2 3" key="1">
    <citation type="submission" date="2023-11" db="EMBL/GenBank/DDBJ databases">
        <title>Halocaridina rubra genome assembly.</title>
        <authorList>
            <person name="Smith C."/>
        </authorList>
    </citation>
    <scope>NUCLEOTIDE SEQUENCE [LARGE SCALE GENOMIC DNA]</scope>
    <source>
        <strain evidence="2">EP-1</strain>
        <tissue evidence="2">Whole</tissue>
    </source>
</reference>
<dbReference type="InterPro" id="IPR004046">
    <property type="entry name" value="GST_C"/>
</dbReference>
<name>A0AAN8WNR0_HALRR</name>
<dbReference type="InterPro" id="IPR010987">
    <property type="entry name" value="Glutathione-S-Trfase_C-like"/>
</dbReference>
<protein>
    <recommendedName>
        <fullName evidence="1">GST C-terminal domain-containing protein</fullName>
    </recommendedName>
</protein>
<proteinExistence type="predicted"/>
<keyword evidence="3" id="KW-1185">Reference proteome</keyword>
<evidence type="ECO:0000259" key="1">
    <source>
        <dbReference type="PROSITE" id="PS50405"/>
    </source>
</evidence>
<dbReference type="EMBL" id="JAXCGZ010016249">
    <property type="protein sequence ID" value="KAK7069492.1"/>
    <property type="molecule type" value="Genomic_DNA"/>
</dbReference>
<gene>
    <name evidence="2" type="ORF">SK128_018030</name>
</gene>
<evidence type="ECO:0000313" key="3">
    <source>
        <dbReference type="Proteomes" id="UP001381693"/>
    </source>
</evidence>
<dbReference type="AlphaFoldDB" id="A0AAN8WNR0"/>
<dbReference type="Proteomes" id="UP001381693">
    <property type="component" value="Unassembled WGS sequence"/>
</dbReference>
<accession>A0AAN8WNR0</accession>
<organism evidence="2 3">
    <name type="scientific">Halocaridina rubra</name>
    <name type="common">Hawaiian red shrimp</name>
    <dbReference type="NCBI Taxonomy" id="373956"/>
    <lineage>
        <taxon>Eukaryota</taxon>
        <taxon>Metazoa</taxon>
        <taxon>Ecdysozoa</taxon>
        <taxon>Arthropoda</taxon>
        <taxon>Crustacea</taxon>
        <taxon>Multicrustacea</taxon>
        <taxon>Malacostraca</taxon>
        <taxon>Eumalacostraca</taxon>
        <taxon>Eucarida</taxon>
        <taxon>Decapoda</taxon>
        <taxon>Pleocyemata</taxon>
        <taxon>Caridea</taxon>
        <taxon>Atyoidea</taxon>
        <taxon>Atyidae</taxon>
        <taxon>Halocaridina</taxon>
    </lineage>
</organism>
<feature type="domain" description="GST C-terminal" evidence="1">
    <location>
        <begin position="1"/>
        <end position="54"/>
    </location>
</feature>
<dbReference type="SUPFAM" id="SSF47616">
    <property type="entry name" value="GST C-terminal domain-like"/>
    <property type="match status" value="1"/>
</dbReference>